<comment type="caution">
    <text evidence="1">The sequence shown here is derived from an EMBL/GenBank/DDBJ whole genome shotgun (WGS) entry which is preliminary data.</text>
</comment>
<dbReference type="STRING" id="1033810.HLPCO_000372"/>
<keyword evidence="2" id="KW-1185">Reference proteome</keyword>
<dbReference type="Proteomes" id="UP000005707">
    <property type="component" value="Unassembled WGS sequence"/>
</dbReference>
<dbReference type="EMBL" id="AFNU02000001">
    <property type="protein sequence ID" value="ERJ13706.1"/>
    <property type="molecule type" value="Genomic_DNA"/>
</dbReference>
<evidence type="ECO:0000313" key="2">
    <source>
        <dbReference type="Proteomes" id="UP000005707"/>
    </source>
</evidence>
<dbReference type="InParanoid" id="U2EGG5"/>
<protein>
    <submittedName>
        <fullName evidence="1">Uncharacterized protein</fullName>
    </submittedName>
</protein>
<reference evidence="1 2" key="2">
    <citation type="journal article" date="2013" name="PLoS ONE">
        <title>INDIGO - INtegrated Data Warehouse of MIcrobial GenOmes with Examples from the Red Sea Extremophiles.</title>
        <authorList>
            <person name="Alam I."/>
            <person name="Antunes A."/>
            <person name="Kamau A.A."/>
            <person name="Ba Alawi W."/>
            <person name="Kalkatawi M."/>
            <person name="Stingl U."/>
            <person name="Bajic V.B."/>
        </authorList>
    </citation>
    <scope>NUCLEOTIDE SEQUENCE [LARGE SCALE GENOMIC DNA]</scope>
    <source>
        <strain evidence="1 2">SSD-17B</strain>
    </source>
</reference>
<evidence type="ECO:0000313" key="1">
    <source>
        <dbReference type="EMBL" id="ERJ13706.1"/>
    </source>
</evidence>
<dbReference type="AlphaFoldDB" id="U2EGG5"/>
<dbReference type="RefSeq" id="WP_008826189.1">
    <property type="nucleotide sequence ID" value="NZ_AFNU02000001.1"/>
</dbReference>
<reference evidence="1 2" key="1">
    <citation type="journal article" date="2011" name="J. Bacteriol.">
        <title>Genome sequence of Haloplasma contractile, an unusual contractile bacterium from a deep-sea anoxic brine lake.</title>
        <authorList>
            <person name="Antunes A."/>
            <person name="Alam I."/>
            <person name="El Dorry H."/>
            <person name="Siam R."/>
            <person name="Robertson A."/>
            <person name="Bajic V.B."/>
            <person name="Stingl U."/>
        </authorList>
    </citation>
    <scope>NUCLEOTIDE SEQUENCE [LARGE SCALE GENOMIC DNA]</scope>
    <source>
        <strain evidence="1 2">SSD-17B</strain>
    </source>
</reference>
<accession>U2EGG5</accession>
<sequence>MTSVIIENLIDNEVRFRIMYGRVKDYSSLSMLVTKQRNLHYFLDIIIKLCNTYNWSFKTINNDYIKKYIDKKQKKYKSKSK</sequence>
<organism evidence="1 2">
    <name type="scientific">Haloplasma contractile SSD-17B</name>
    <dbReference type="NCBI Taxonomy" id="1033810"/>
    <lineage>
        <taxon>Bacteria</taxon>
        <taxon>Bacillati</taxon>
        <taxon>Mycoplasmatota</taxon>
        <taxon>Mollicutes</taxon>
        <taxon>Haloplasmatales</taxon>
        <taxon>Haloplasmataceae</taxon>
        <taxon>Haloplasma</taxon>
    </lineage>
</organism>
<gene>
    <name evidence="1" type="ORF">HLPCO_000372</name>
</gene>
<proteinExistence type="predicted"/>
<name>U2EGG5_9MOLU</name>